<dbReference type="EMBL" id="JACCDF010000011">
    <property type="protein sequence ID" value="NYS61574.1"/>
    <property type="molecule type" value="Genomic_DNA"/>
</dbReference>
<sequence length="79" mass="9147">MAFNSIAEFIAMGGHAPYVWSSWGLTLFLLVALVWHARFERRQLINSLRRRERRERAREQQNAAQAPLQTVVEGGQHDT</sequence>
<accession>A0A7Z0LM84</accession>
<dbReference type="RefSeq" id="WP_179930905.1">
    <property type="nucleotide sequence ID" value="NZ_JACCDF010000011.1"/>
</dbReference>
<evidence type="ECO:0000256" key="1">
    <source>
        <dbReference type="ARBA" id="ARBA00002442"/>
    </source>
</evidence>
<keyword evidence="8 12" id="KW-0812">Transmembrane</keyword>
<evidence type="ECO:0000256" key="10">
    <source>
        <dbReference type="ARBA" id="ARBA00022989"/>
    </source>
</evidence>
<keyword evidence="9 12" id="KW-0201">Cytochrome c-type biogenesis</keyword>
<comment type="function">
    <text evidence="1 12">Required for the export of heme to the periplasm for the biogenesis of c-type cytochromes.</text>
</comment>
<evidence type="ECO:0000256" key="11">
    <source>
        <dbReference type="ARBA" id="ARBA00023136"/>
    </source>
</evidence>
<dbReference type="NCBIfam" id="TIGR03141">
    <property type="entry name" value="cytochro_ccmD"/>
    <property type="match status" value="1"/>
</dbReference>
<reference evidence="14 15" key="1">
    <citation type="journal article" date="2015" name="Int. J. Syst. Evol. Microbiol.">
        <title>Halomonas salicampi sp. nov., a halotolerant and alkalitolerant bacterium isolated from a saltern soil.</title>
        <authorList>
            <person name="Lee J.C."/>
            <person name="Kim Y.S."/>
            <person name="Yun B.S."/>
            <person name="Whang K.S."/>
        </authorList>
    </citation>
    <scope>NUCLEOTIDE SEQUENCE [LARGE SCALE GENOMIC DNA]</scope>
    <source>
        <strain evidence="14 15">BH103</strain>
    </source>
</reference>
<evidence type="ECO:0000256" key="5">
    <source>
        <dbReference type="ARBA" id="ARBA00022448"/>
    </source>
</evidence>
<proteinExistence type="inferred from homology"/>
<protein>
    <recommendedName>
        <fullName evidence="4 12">Heme exporter protein D</fullName>
    </recommendedName>
</protein>
<evidence type="ECO:0000256" key="13">
    <source>
        <dbReference type="SAM" id="MobiDB-lite"/>
    </source>
</evidence>
<keyword evidence="6 12" id="KW-1003">Cell membrane</keyword>
<feature type="region of interest" description="Disordered" evidence="13">
    <location>
        <begin position="56"/>
        <end position="79"/>
    </location>
</feature>
<dbReference type="GO" id="GO:1903607">
    <property type="term" value="P:cytochrome c biosynthetic process"/>
    <property type="evidence" value="ECO:0007669"/>
    <property type="project" value="TreeGrafter"/>
</dbReference>
<dbReference type="GO" id="GO:0015886">
    <property type="term" value="P:heme transport"/>
    <property type="evidence" value="ECO:0007669"/>
    <property type="project" value="InterPro"/>
</dbReference>
<evidence type="ECO:0000313" key="14">
    <source>
        <dbReference type="EMBL" id="NYS61574.1"/>
    </source>
</evidence>
<evidence type="ECO:0000256" key="6">
    <source>
        <dbReference type="ARBA" id="ARBA00022475"/>
    </source>
</evidence>
<evidence type="ECO:0000256" key="9">
    <source>
        <dbReference type="ARBA" id="ARBA00022748"/>
    </source>
</evidence>
<dbReference type="Pfam" id="PF04995">
    <property type="entry name" value="CcmD"/>
    <property type="match status" value="1"/>
</dbReference>
<dbReference type="AlphaFoldDB" id="A0A7Z0LM84"/>
<evidence type="ECO:0000256" key="12">
    <source>
        <dbReference type="RuleBase" id="RU363101"/>
    </source>
</evidence>
<dbReference type="PANTHER" id="PTHR37531">
    <property type="entry name" value="HEME EXPORTER PROTEIN D"/>
    <property type="match status" value="1"/>
</dbReference>
<evidence type="ECO:0000256" key="8">
    <source>
        <dbReference type="ARBA" id="ARBA00022692"/>
    </source>
</evidence>
<dbReference type="PANTHER" id="PTHR37531:SF1">
    <property type="entry name" value="HEME EXPORTER PROTEIN D"/>
    <property type="match status" value="1"/>
</dbReference>
<keyword evidence="5 12" id="KW-0813">Transport</keyword>
<dbReference type="GO" id="GO:0005886">
    <property type="term" value="C:plasma membrane"/>
    <property type="evidence" value="ECO:0007669"/>
    <property type="project" value="UniProtKB-SubCell"/>
</dbReference>
<dbReference type="InterPro" id="IPR007078">
    <property type="entry name" value="Haem_export_protD_CcmD"/>
</dbReference>
<evidence type="ECO:0000313" key="15">
    <source>
        <dbReference type="Proteomes" id="UP000586119"/>
    </source>
</evidence>
<name>A0A7Z0LM84_9GAMM</name>
<evidence type="ECO:0000256" key="7">
    <source>
        <dbReference type="ARBA" id="ARBA00022519"/>
    </source>
</evidence>
<evidence type="ECO:0000256" key="3">
    <source>
        <dbReference type="ARBA" id="ARBA00008741"/>
    </source>
</evidence>
<comment type="similarity">
    <text evidence="3 12">Belongs to the CcmD/CycX/HelD family.</text>
</comment>
<dbReference type="GO" id="GO:0017004">
    <property type="term" value="P:cytochrome complex assembly"/>
    <property type="evidence" value="ECO:0007669"/>
    <property type="project" value="UniProtKB-KW"/>
</dbReference>
<gene>
    <name evidence="14" type="primary">ccmD</name>
    <name evidence="14" type="ORF">HZS81_12500</name>
</gene>
<dbReference type="Proteomes" id="UP000586119">
    <property type="component" value="Unassembled WGS sequence"/>
</dbReference>
<organism evidence="14 15">
    <name type="scientific">Vreelandella salicampi</name>
    <dbReference type="NCBI Taxonomy" id="1449798"/>
    <lineage>
        <taxon>Bacteria</taxon>
        <taxon>Pseudomonadati</taxon>
        <taxon>Pseudomonadota</taxon>
        <taxon>Gammaproteobacteria</taxon>
        <taxon>Oceanospirillales</taxon>
        <taxon>Halomonadaceae</taxon>
        <taxon>Vreelandella</taxon>
    </lineage>
</organism>
<evidence type="ECO:0000256" key="2">
    <source>
        <dbReference type="ARBA" id="ARBA00004377"/>
    </source>
</evidence>
<keyword evidence="15" id="KW-1185">Reference proteome</keyword>
<keyword evidence="7 12" id="KW-0997">Cell inner membrane</keyword>
<keyword evidence="10 12" id="KW-1133">Transmembrane helix</keyword>
<keyword evidence="11 12" id="KW-0472">Membrane</keyword>
<comment type="subcellular location">
    <subcellularLocation>
        <location evidence="2 12">Cell inner membrane</location>
        <topology evidence="2 12">Single-pass membrane protein</topology>
    </subcellularLocation>
</comment>
<dbReference type="InterPro" id="IPR052075">
    <property type="entry name" value="Heme_exporter_D"/>
</dbReference>
<evidence type="ECO:0000256" key="4">
    <source>
        <dbReference type="ARBA" id="ARBA00016461"/>
    </source>
</evidence>
<comment type="caution">
    <text evidence="14">The sequence shown here is derived from an EMBL/GenBank/DDBJ whole genome shotgun (WGS) entry which is preliminary data.</text>
</comment>
<feature type="transmembrane region" description="Helical" evidence="12">
    <location>
        <begin position="20"/>
        <end position="39"/>
    </location>
</feature>